<dbReference type="Gene3D" id="3.30.565.40">
    <property type="entry name" value="Fervidobacterium nodosum Rt17-B1 like"/>
    <property type="match status" value="1"/>
</dbReference>
<dbReference type="Proteomes" id="UP000570361">
    <property type="component" value="Unassembled WGS sequence"/>
</dbReference>
<dbReference type="PANTHER" id="PTHR37841">
    <property type="entry name" value="GLR2918 PROTEIN"/>
    <property type="match status" value="1"/>
</dbReference>
<dbReference type="InterPro" id="IPR032774">
    <property type="entry name" value="WG_beta_rep"/>
</dbReference>
<dbReference type="RefSeq" id="WP_343060704.1">
    <property type="nucleotide sequence ID" value="NZ_JACHXK010000019.1"/>
</dbReference>
<proteinExistence type="predicted"/>
<evidence type="ECO:0000313" key="2">
    <source>
        <dbReference type="EMBL" id="MBB3113547.1"/>
    </source>
</evidence>
<dbReference type="SUPFAM" id="SSF69318">
    <property type="entry name" value="Integrin alpha N-terminal domain"/>
    <property type="match status" value="1"/>
</dbReference>
<dbReference type="Pfam" id="PF11738">
    <property type="entry name" value="DUF3298"/>
    <property type="match status" value="1"/>
</dbReference>
<accession>A0A7W5FQS4</accession>
<dbReference type="Pfam" id="PF14903">
    <property type="entry name" value="WG_beta_rep"/>
    <property type="match status" value="5"/>
</dbReference>
<dbReference type="EMBL" id="JACHXK010000019">
    <property type="protein sequence ID" value="MBB3113547.1"/>
    <property type="molecule type" value="Genomic_DNA"/>
</dbReference>
<sequence length="830" mass="92477">MRMNAIEAHLVQIVTRYLPQGAVIVTIDRPAPHPAVISVDLNGDRAPEIAVVYKYDDSLYLLVLRGTPSGWEAVLNEKGPGFGVTLLTSAPITGAGHNNLLVGWQLGAVWSQLGVYEWRPNELVNVVQEPLTYSYIEVLDLHGPSGPDGKAELAIWVHDTGEAYRVEVLRYDNGQFVPAHDLYRLYFLKVVAYYESMVRQHPDYTFYWYYLADAQFKAGLYPQALQTVRKAQQFTSPYPSKEELQQLEKAILKAWKGEDLTRLSGLFPAAVRTASATQWGYIDRNGNMSIQPRFTMANSFQDNGLAVVQTEGGAGLINTAGKFVVQPIYDSITGFSEGRSSVIDKEGFKVIDEAGHVLTTKAYSYIGTYHDGRAMFNSTEPDGNSKYGYLDLSGNEAIPATFMSASDFSHNKAVVQVKENEYALIRPNGSRIATYAYPYVSSLGDGLLAFQQEAGGKYGYINEAGKVVIPPAYSMAGPFEGGRAVVNTSDDFKSNYGLIDKKGIFIVKPTYNEIRQLGEQRLALGRAIDEQEPFKGSRFAIADNKGERLSDFLYYDVSDFKNGLAAVYDKTQTYFIDRSGNAASGYPRVDGSGTLTIEDGLIAANVDQRLSYLKRDGQVVWKPNAVIPLHEPYRVREVKYKPNKDYLVYYPQVEGMKRAAEQQKLNARLKTLSQVKPVPSEKQLDASYSGDFEVSFFKKDLLQLQLTGYNYPFGAAHGMPTMIYVPINLTTGDIYTLSDLFKPGSDYVKVLSDIVGQQIKEDPKYDYVFPDTYKGIAADQPFFVSANALHLYFAPYEIGPYAAGFPTFNIPFSQLQSILNTEGAFWRSFH</sequence>
<name>A0A7W5FQS4_9BACL</name>
<dbReference type="SUPFAM" id="SSF48452">
    <property type="entry name" value="TPR-like"/>
    <property type="match status" value="1"/>
</dbReference>
<dbReference type="InterPro" id="IPR037126">
    <property type="entry name" value="PdaC/RsiV-like_sf"/>
</dbReference>
<reference evidence="2 3" key="1">
    <citation type="submission" date="2020-08" db="EMBL/GenBank/DDBJ databases">
        <title>Genomic Encyclopedia of Type Strains, Phase III (KMG-III): the genomes of soil and plant-associated and newly described type strains.</title>
        <authorList>
            <person name="Whitman W."/>
        </authorList>
    </citation>
    <scope>NUCLEOTIDE SEQUENCE [LARGE SCALE GENOMIC DNA]</scope>
    <source>
        <strain evidence="2 3">CECT 5862</strain>
    </source>
</reference>
<dbReference type="AlphaFoldDB" id="A0A7W5FQS4"/>
<evidence type="ECO:0000313" key="3">
    <source>
        <dbReference type="Proteomes" id="UP000570361"/>
    </source>
</evidence>
<dbReference type="Gene3D" id="1.25.40.10">
    <property type="entry name" value="Tetratricopeptide repeat domain"/>
    <property type="match status" value="1"/>
</dbReference>
<evidence type="ECO:0000259" key="1">
    <source>
        <dbReference type="Pfam" id="PF11738"/>
    </source>
</evidence>
<protein>
    <recommendedName>
        <fullName evidence="1">DUF3298 domain-containing protein</fullName>
    </recommendedName>
</protein>
<organism evidence="2 3">
    <name type="scientific">Paenibacillus phyllosphaerae</name>
    <dbReference type="NCBI Taxonomy" id="274593"/>
    <lineage>
        <taxon>Bacteria</taxon>
        <taxon>Bacillati</taxon>
        <taxon>Bacillota</taxon>
        <taxon>Bacilli</taxon>
        <taxon>Bacillales</taxon>
        <taxon>Paenibacillaceae</taxon>
        <taxon>Paenibacillus</taxon>
    </lineage>
</organism>
<keyword evidence="3" id="KW-1185">Reference proteome</keyword>
<dbReference type="Gene3D" id="3.90.640.20">
    <property type="entry name" value="Heat-shock cognate protein, ATPase"/>
    <property type="match status" value="1"/>
</dbReference>
<dbReference type="InterPro" id="IPR028994">
    <property type="entry name" value="Integrin_alpha_N"/>
</dbReference>
<comment type="caution">
    <text evidence="2">The sequence shown here is derived from an EMBL/GenBank/DDBJ whole genome shotgun (WGS) entry which is preliminary data.</text>
</comment>
<dbReference type="InterPro" id="IPR021729">
    <property type="entry name" value="DUF3298"/>
</dbReference>
<gene>
    <name evidence="2" type="ORF">FHS18_005659</name>
</gene>
<dbReference type="PANTHER" id="PTHR37841:SF1">
    <property type="entry name" value="DUF3298 DOMAIN-CONTAINING PROTEIN"/>
    <property type="match status" value="1"/>
</dbReference>
<feature type="domain" description="DUF3298" evidence="1">
    <location>
        <begin position="738"/>
        <end position="813"/>
    </location>
</feature>
<dbReference type="InterPro" id="IPR011990">
    <property type="entry name" value="TPR-like_helical_dom_sf"/>
</dbReference>